<evidence type="ECO:0000313" key="3">
    <source>
        <dbReference type="Proteomes" id="UP000001646"/>
    </source>
</evidence>
<dbReference type="AlphaFoldDB" id="A0A803T5F2"/>
<dbReference type="InParanoid" id="A0A803T5F2"/>
<reference evidence="2 3" key="1">
    <citation type="submission" date="2009-12" db="EMBL/GenBank/DDBJ databases">
        <title>The Genome Sequence of Anolis carolinensis (Green Anole Lizard).</title>
        <authorList>
            <consortium name="The Genome Sequencing Platform"/>
            <person name="Di Palma F."/>
            <person name="Alfoldi J."/>
            <person name="Heiman D."/>
            <person name="Young S."/>
            <person name="Grabherr M."/>
            <person name="Johnson J."/>
            <person name="Lander E.S."/>
            <person name="Lindblad-Toh K."/>
        </authorList>
    </citation>
    <scope>NUCLEOTIDE SEQUENCE [LARGE SCALE GENOMIC DNA]</scope>
    <source>
        <strain evidence="2 3">JBL SC #1</strain>
    </source>
</reference>
<reference evidence="2" key="2">
    <citation type="submission" date="2025-08" db="UniProtKB">
        <authorList>
            <consortium name="Ensembl"/>
        </authorList>
    </citation>
    <scope>IDENTIFICATION</scope>
</reference>
<feature type="chain" id="PRO_5033056880" evidence="1">
    <location>
        <begin position="26"/>
        <end position="104"/>
    </location>
</feature>
<feature type="signal peptide" evidence="1">
    <location>
        <begin position="1"/>
        <end position="25"/>
    </location>
</feature>
<sequence length="104" mass="12081">SLEEQQVVFFLLLEVSLRFLCLVCSERKQEKWWVFLYLSSMLSKPQLVSFTMILEQFPFQAGTTGLGLPGVLVITKKPEFLWILARGLRAAYKKWPNLMPKIQS</sequence>
<keyword evidence="3" id="KW-1185">Reference proteome</keyword>
<accession>A0A803T5F2</accession>
<reference evidence="2" key="3">
    <citation type="submission" date="2025-09" db="UniProtKB">
        <authorList>
            <consortium name="Ensembl"/>
        </authorList>
    </citation>
    <scope>IDENTIFICATION</scope>
</reference>
<name>A0A803T5F2_ANOCA</name>
<evidence type="ECO:0000256" key="1">
    <source>
        <dbReference type="SAM" id="SignalP"/>
    </source>
</evidence>
<evidence type="ECO:0000313" key="2">
    <source>
        <dbReference type="Ensembl" id="ENSACAP00000030442.1"/>
    </source>
</evidence>
<proteinExistence type="predicted"/>
<dbReference type="Ensembl" id="ENSACAT00000044811.1">
    <property type="protein sequence ID" value="ENSACAP00000030442.1"/>
    <property type="gene ID" value="ENSACAG00000036051.1"/>
</dbReference>
<organism evidence="2 3">
    <name type="scientific">Anolis carolinensis</name>
    <name type="common">Green anole</name>
    <name type="synonym">American chameleon</name>
    <dbReference type="NCBI Taxonomy" id="28377"/>
    <lineage>
        <taxon>Eukaryota</taxon>
        <taxon>Metazoa</taxon>
        <taxon>Chordata</taxon>
        <taxon>Craniata</taxon>
        <taxon>Vertebrata</taxon>
        <taxon>Euteleostomi</taxon>
        <taxon>Lepidosauria</taxon>
        <taxon>Squamata</taxon>
        <taxon>Bifurcata</taxon>
        <taxon>Unidentata</taxon>
        <taxon>Episquamata</taxon>
        <taxon>Toxicofera</taxon>
        <taxon>Iguania</taxon>
        <taxon>Dactyloidae</taxon>
        <taxon>Anolis</taxon>
    </lineage>
</organism>
<protein>
    <submittedName>
        <fullName evidence="2">Uncharacterized protein</fullName>
    </submittedName>
</protein>
<keyword evidence="1" id="KW-0732">Signal</keyword>
<dbReference type="Proteomes" id="UP000001646">
    <property type="component" value="Chromosome 4"/>
</dbReference>